<protein>
    <recommendedName>
        <fullName evidence="3 10">DNA-directed RNA polymerase subunit omega</fullName>
        <shortName evidence="10">RNAP omega subunit</shortName>
        <ecNumber evidence="2 10">2.7.7.6</ecNumber>
    </recommendedName>
    <alternativeName>
        <fullName evidence="10">RNA polymerase omega subunit</fullName>
    </alternativeName>
    <alternativeName>
        <fullName evidence="8 10">Transcriptase subunit omega</fullName>
    </alternativeName>
</protein>
<dbReference type="Proteomes" id="UP000658131">
    <property type="component" value="Unassembled WGS sequence"/>
</dbReference>
<evidence type="ECO:0000256" key="5">
    <source>
        <dbReference type="ARBA" id="ARBA00022679"/>
    </source>
</evidence>
<dbReference type="EC" id="2.7.7.6" evidence="2 10"/>
<dbReference type="InterPro" id="IPR036161">
    <property type="entry name" value="RPB6/omega-like_sf"/>
</dbReference>
<dbReference type="EMBL" id="JACRTB010000003">
    <property type="protein sequence ID" value="MBC8575423.1"/>
    <property type="molecule type" value="Genomic_DNA"/>
</dbReference>
<keyword evidence="6 10" id="KW-0548">Nucleotidyltransferase</keyword>
<dbReference type="SUPFAM" id="SSF63562">
    <property type="entry name" value="RPB6/omega subunit-like"/>
    <property type="match status" value="1"/>
</dbReference>
<evidence type="ECO:0000256" key="1">
    <source>
        <dbReference type="ARBA" id="ARBA00006711"/>
    </source>
</evidence>
<evidence type="ECO:0000256" key="10">
    <source>
        <dbReference type="HAMAP-Rule" id="MF_00366"/>
    </source>
</evidence>
<comment type="similarity">
    <text evidence="1 10">Belongs to the RNA polymerase subunit omega family.</text>
</comment>
<dbReference type="Pfam" id="PF01192">
    <property type="entry name" value="RNA_pol_Rpb6"/>
    <property type="match status" value="1"/>
</dbReference>
<accession>A0ABR7NG88</accession>
<organism evidence="11 12">
    <name type="scientific">Yanshouia hominis</name>
    <dbReference type="NCBI Taxonomy" id="2763673"/>
    <lineage>
        <taxon>Bacteria</taxon>
        <taxon>Bacillati</taxon>
        <taxon>Bacillota</taxon>
        <taxon>Clostridia</taxon>
        <taxon>Eubacteriales</taxon>
        <taxon>Oscillospiraceae</taxon>
        <taxon>Yanshouia</taxon>
    </lineage>
</organism>
<evidence type="ECO:0000313" key="11">
    <source>
        <dbReference type="EMBL" id="MBC8575423.1"/>
    </source>
</evidence>
<comment type="catalytic activity">
    <reaction evidence="9 10">
        <text>RNA(n) + a ribonucleoside 5'-triphosphate = RNA(n+1) + diphosphate</text>
        <dbReference type="Rhea" id="RHEA:21248"/>
        <dbReference type="Rhea" id="RHEA-COMP:14527"/>
        <dbReference type="Rhea" id="RHEA-COMP:17342"/>
        <dbReference type="ChEBI" id="CHEBI:33019"/>
        <dbReference type="ChEBI" id="CHEBI:61557"/>
        <dbReference type="ChEBI" id="CHEBI:140395"/>
        <dbReference type="EC" id="2.7.7.6"/>
    </reaction>
</comment>
<keyword evidence="4 10" id="KW-0240">DNA-directed RNA polymerase</keyword>
<dbReference type="SMART" id="SM01409">
    <property type="entry name" value="RNA_pol_Rpb6"/>
    <property type="match status" value="1"/>
</dbReference>
<sequence>MLRPAMIEMLKPDQDCYSFVVAVAKRARELADEAEEKHEIIDEKPVRLAIDEFADGETSFDREHHAS</sequence>
<keyword evidence="12" id="KW-1185">Reference proteome</keyword>
<comment type="function">
    <text evidence="10">Promotes RNA polymerase assembly. Latches the N- and C-terminal regions of the beta' subunit thereby facilitating its interaction with the beta and alpha subunits.</text>
</comment>
<dbReference type="InterPro" id="IPR003716">
    <property type="entry name" value="DNA-dir_RNA_pol_omega"/>
</dbReference>
<reference evidence="11 12" key="1">
    <citation type="submission" date="2020-08" db="EMBL/GenBank/DDBJ databases">
        <title>Genome public.</title>
        <authorList>
            <person name="Liu C."/>
            <person name="Sun Q."/>
        </authorList>
    </citation>
    <scope>NUCLEOTIDE SEQUENCE [LARGE SCALE GENOMIC DNA]</scope>
    <source>
        <strain evidence="11 12">BX1</strain>
    </source>
</reference>
<comment type="caution">
    <text evidence="11">The sequence shown here is derived from an EMBL/GenBank/DDBJ whole genome shotgun (WGS) entry which is preliminary data.</text>
</comment>
<dbReference type="RefSeq" id="WP_262399058.1">
    <property type="nucleotide sequence ID" value="NZ_JACRTB010000003.1"/>
</dbReference>
<evidence type="ECO:0000256" key="7">
    <source>
        <dbReference type="ARBA" id="ARBA00023163"/>
    </source>
</evidence>
<comment type="subunit">
    <text evidence="10">The RNAP catalytic core consists of 2 alpha, 1 beta, 1 beta' and 1 omega subunit. When a sigma factor is associated with the core the holoenzyme is formed, which can initiate transcription.</text>
</comment>
<keyword evidence="5 10" id="KW-0808">Transferase</keyword>
<evidence type="ECO:0000256" key="9">
    <source>
        <dbReference type="ARBA" id="ARBA00048552"/>
    </source>
</evidence>
<evidence type="ECO:0000256" key="8">
    <source>
        <dbReference type="ARBA" id="ARBA00029924"/>
    </source>
</evidence>
<evidence type="ECO:0000256" key="3">
    <source>
        <dbReference type="ARBA" id="ARBA00013725"/>
    </source>
</evidence>
<evidence type="ECO:0000256" key="4">
    <source>
        <dbReference type="ARBA" id="ARBA00022478"/>
    </source>
</evidence>
<evidence type="ECO:0000256" key="6">
    <source>
        <dbReference type="ARBA" id="ARBA00022695"/>
    </source>
</evidence>
<evidence type="ECO:0000256" key="2">
    <source>
        <dbReference type="ARBA" id="ARBA00012418"/>
    </source>
</evidence>
<dbReference type="HAMAP" id="MF_00366">
    <property type="entry name" value="RNApol_bact_RpoZ"/>
    <property type="match status" value="1"/>
</dbReference>
<gene>
    <name evidence="10" type="primary">rpoZ</name>
    <name evidence="11" type="ORF">H8717_03210</name>
</gene>
<evidence type="ECO:0000313" key="12">
    <source>
        <dbReference type="Proteomes" id="UP000658131"/>
    </source>
</evidence>
<proteinExistence type="inferred from homology"/>
<keyword evidence="7 10" id="KW-0804">Transcription</keyword>
<dbReference type="InterPro" id="IPR006110">
    <property type="entry name" value="Pol_omega/Rpo6/RPB6"/>
</dbReference>
<name>A0ABR7NG88_9FIRM</name>
<dbReference type="Gene3D" id="3.90.940.10">
    <property type="match status" value="1"/>
</dbReference>
<dbReference type="GO" id="GO:0000428">
    <property type="term" value="C:DNA-directed RNA polymerase complex"/>
    <property type="evidence" value="ECO:0007669"/>
    <property type="project" value="UniProtKB-KW"/>
</dbReference>